<feature type="transmembrane region" description="Helical" evidence="1">
    <location>
        <begin position="126"/>
        <end position="148"/>
    </location>
</feature>
<evidence type="ECO:0000256" key="1">
    <source>
        <dbReference type="SAM" id="Phobius"/>
    </source>
</evidence>
<keyword evidence="1" id="KW-1133">Transmembrane helix</keyword>
<protein>
    <recommendedName>
        <fullName evidence="4">DUF2537 domain-containing protein</fullName>
    </recommendedName>
</protein>
<dbReference type="EMBL" id="FNBE01000009">
    <property type="protein sequence ID" value="SDG12850.1"/>
    <property type="molecule type" value="Genomic_DNA"/>
</dbReference>
<evidence type="ECO:0008006" key="4">
    <source>
        <dbReference type="Google" id="ProtNLM"/>
    </source>
</evidence>
<accession>A0A1G7RSM1</accession>
<dbReference type="AlphaFoldDB" id="A0A1G7RSM1"/>
<sequence length="180" mass="19163">MVLGERRPGDAGLPEDLTSDLQQWAAVATSIAGAPILPEQRDIVSRRGRQLAGRVSDALGRPVEYVDPLTGGRERVVGRSQTGPIPLPRTAPSEPTPWETGLPVAAFFAVLAAIGDVALSRAFGEAFGLLWIPANLLVVGGLAPSLWLARRQRFWRWIALGVAAGLAAAWVVLLLGEFLT</sequence>
<proteinExistence type="predicted"/>
<organism evidence="2 3">
    <name type="scientific">Pseudonocardia oroxyli</name>
    <dbReference type="NCBI Taxonomy" id="366584"/>
    <lineage>
        <taxon>Bacteria</taxon>
        <taxon>Bacillati</taxon>
        <taxon>Actinomycetota</taxon>
        <taxon>Actinomycetes</taxon>
        <taxon>Pseudonocardiales</taxon>
        <taxon>Pseudonocardiaceae</taxon>
        <taxon>Pseudonocardia</taxon>
    </lineage>
</organism>
<name>A0A1G7RSM1_PSEOR</name>
<keyword evidence="1" id="KW-0812">Transmembrane</keyword>
<dbReference type="STRING" id="366584.SAMN05216377_109101"/>
<feature type="transmembrane region" description="Helical" evidence="1">
    <location>
        <begin position="154"/>
        <end position="175"/>
    </location>
</feature>
<reference evidence="2 3" key="1">
    <citation type="submission" date="2016-10" db="EMBL/GenBank/DDBJ databases">
        <authorList>
            <person name="de Groot N.N."/>
        </authorList>
    </citation>
    <scope>NUCLEOTIDE SEQUENCE [LARGE SCALE GENOMIC DNA]</scope>
    <source>
        <strain evidence="2 3">CGMCC 4.3143</strain>
    </source>
</reference>
<gene>
    <name evidence="2" type="ORF">SAMN05216377_109101</name>
</gene>
<evidence type="ECO:0000313" key="2">
    <source>
        <dbReference type="EMBL" id="SDG12850.1"/>
    </source>
</evidence>
<dbReference type="Pfam" id="PF10801">
    <property type="entry name" value="DUF2537"/>
    <property type="match status" value="1"/>
</dbReference>
<keyword evidence="3" id="KW-1185">Reference proteome</keyword>
<dbReference type="InterPro" id="IPR024244">
    <property type="entry name" value="DUF2537"/>
</dbReference>
<dbReference type="Proteomes" id="UP000198967">
    <property type="component" value="Unassembled WGS sequence"/>
</dbReference>
<keyword evidence="1" id="KW-0472">Membrane</keyword>
<evidence type="ECO:0000313" key="3">
    <source>
        <dbReference type="Proteomes" id="UP000198967"/>
    </source>
</evidence>